<reference evidence="11 12" key="1">
    <citation type="submission" date="2023-04" db="EMBL/GenBank/DDBJ databases">
        <authorList>
            <person name="Hsu D."/>
        </authorList>
    </citation>
    <scope>NUCLEOTIDE SEQUENCE [LARGE SCALE GENOMIC DNA]</scope>
    <source>
        <strain evidence="11 12">MK1</strain>
    </source>
</reference>
<feature type="transmembrane region" description="Helical" evidence="10">
    <location>
        <begin position="125"/>
        <end position="149"/>
    </location>
</feature>
<dbReference type="RefSeq" id="WP_366922548.1">
    <property type="nucleotide sequence ID" value="NZ_CP121694.1"/>
</dbReference>
<dbReference type="NCBIfam" id="TIGR00933">
    <property type="entry name" value="2a38"/>
    <property type="match status" value="1"/>
</dbReference>
<evidence type="ECO:0000256" key="10">
    <source>
        <dbReference type="SAM" id="Phobius"/>
    </source>
</evidence>
<evidence type="ECO:0000256" key="5">
    <source>
        <dbReference type="ARBA" id="ARBA00022692"/>
    </source>
</evidence>
<feature type="transmembrane region" description="Helical" evidence="10">
    <location>
        <begin position="161"/>
        <end position="180"/>
    </location>
</feature>
<keyword evidence="6" id="KW-0630">Potassium</keyword>
<protein>
    <submittedName>
        <fullName evidence="11">TrkH family potassium uptake protein</fullName>
    </submittedName>
</protein>
<dbReference type="KEGG" id="dbc:MFMK1_003011"/>
<feature type="transmembrane region" description="Helical" evidence="10">
    <location>
        <begin position="200"/>
        <end position="218"/>
    </location>
</feature>
<name>A0AAU0URY6_9FIRM</name>
<keyword evidence="5 10" id="KW-0812">Transmembrane</keyword>
<evidence type="ECO:0000256" key="9">
    <source>
        <dbReference type="ARBA" id="ARBA00023136"/>
    </source>
</evidence>
<dbReference type="InterPro" id="IPR003445">
    <property type="entry name" value="Cat_transpt"/>
</dbReference>
<feature type="transmembrane region" description="Helical" evidence="10">
    <location>
        <begin position="405"/>
        <end position="430"/>
    </location>
</feature>
<keyword evidence="9 10" id="KW-0472">Membrane</keyword>
<evidence type="ECO:0000256" key="4">
    <source>
        <dbReference type="ARBA" id="ARBA00022538"/>
    </source>
</evidence>
<feature type="transmembrane region" description="Helical" evidence="10">
    <location>
        <begin position="46"/>
        <end position="62"/>
    </location>
</feature>
<keyword evidence="7 10" id="KW-1133">Transmembrane helix</keyword>
<feature type="transmembrane region" description="Helical" evidence="10">
    <location>
        <begin position="353"/>
        <end position="373"/>
    </location>
</feature>
<evidence type="ECO:0000256" key="2">
    <source>
        <dbReference type="ARBA" id="ARBA00022448"/>
    </source>
</evidence>
<evidence type="ECO:0000256" key="1">
    <source>
        <dbReference type="ARBA" id="ARBA00004651"/>
    </source>
</evidence>
<dbReference type="PANTHER" id="PTHR32024">
    <property type="entry name" value="TRK SYSTEM POTASSIUM UPTAKE PROTEIN TRKG-RELATED"/>
    <property type="match status" value="1"/>
</dbReference>
<dbReference type="InterPro" id="IPR004772">
    <property type="entry name" value="TrkH"/>
</dbReference>
<dbReference type="GO" id="GO:0005886">
    <property type="term" value="C:plasma membrane"/>
    <property type="evidence" value="ECO:0007669"/>
    <property type="project" value="UniProtKB-SubCell"/>
</dbReference>
<dbReference type="EMBL" id="CP121694">
    <property type="protein sequence ID" value="WRO23162.1"/>
    <property type="molecule type" value="Genomic_DNA"/>
</dbReference>
<dbReference type="Pfam" id="PF02386">
    <property type="entry name" value="TrkH"/>
    <property type="match status" value="1"/>
</dbReference>
<proteinExistence type="predicted"/>
<accession>A0AAU0URY6</accession>
<dbReference type="GO" id="GO:0015379">
    <property type="term" value="F:potassium:chloride symporter activity"/>
    <property type="evidence" value="ECO:0007669"/>
    <property type="project" value="InterPro"/>
</dbReference>
<keyword evidence="2" id="KW-0813">Transport</keyword>
<evidence type="ECO:0000256" key="6">
    <source>
        <dbReference type="ARBA" id="ARBA00022958"/>
    </source>
</evidence>
<dbReference type="Proteomes" id="UP001329915">
    <property type="component" value="Chromosome"/>
</dbReference>
<evidence type="ECO:0000256" key="3">
    <source>
        <dbReference type="ARBA" id="ARBA00022475"/>
    </source>
</evidence>
<gene>
    <name evidence="11" type="ORF">MFMK1_003011</name>
</gene>
<evidence type="ECO:0000256" key="8">
    <source>
        <dbReference type="ARBA" id="ARBA00023065"/>
    </source>
</evidence>
<feature type="transmembrane region" description="Helical" evidence="10">
    <location>
        <begin position="230"/>
        <end position="251"/>
    </location>
</feature>
<keyword evidence="3" id="KW-1003">Cell membrane</keyword>
<keyword evidence="8" id="KW-0406">Ion transport</keyword>
<evidence type="ECO:0000313" key="11">
    <source>
        <dbReference type="EMBL" id="WRO23162.1"/>
    </source>
</evidence>
<dbReference type="PANTHER" id="PTHR32024:SF1">
    <property type="entry name" value="KTR SYSTEM POTASSIUM UPTAKE PROTEIN B"/>
    <property type="match status" value="1"/>
</dbReference>
<feature type="transmembrane region" description="Helical" evidence="10">
    <location>
        <begin position="288"/>
        <end position="307"/>
    </location>
</feature>
<comment type="subcellular location">
    <subcellularLocation>
        <location evidence="1">Cell membrane</location>
        <topology evidence="1">Multi-pass membrane protein</topology>
    </subcellularLocation>
</comment>
<keyword evidence="12" id="KW-1185">Reference proteome</keyword>
<organism evidence="11 12">
    <name type="scientific">Metallumcola ferriviriculae</name>
    <dbReference type="NCBI Taxonomy" id="3039180"/>
    <lineage>
        <taxon>Bacteria</taxon>
        <taxon>Bacillati</taxon>
        <taxon>Bacillota</taxon>
        <taxon>Clostridia</taxon>
        <taxon>Neomoorellales</taxon>
        <taxon>Desulfitibacteraceae</taxon>
        <taxon>Metallumcola</taxon>
    </lineage>
</organism>
<dbReference type="AlphaFoldDB" id="A0AAU0URY6"/>
<evidence type="ECO:0000313" key="12">
    <source>
        <dbReference type="Proteomes" id="UP001329915"/>
    </source>
</evidence>
<feature type="transmembrane region" description="Helical" evidence="10">
    <location>
        <begin position="74"/>
        <end position="98"/>
    </location>
</feature>
<evidence type="ECO:0000256" key="7">
    <source>
        <dbReference type="ARBA" id="ARBA00022989"/>
    </source>
</evidence>
<sequence length="448" mass="48025">MNRVLNRMGPPQILVLGFAVLILVGAVLLSLPVASASGTATNFLDALFTATSALCVTGLVVVDTASHWSMFGQIVILLLIQIGGLGIMTFAAFFALLLRKKIGLKERLLLQEALNKLSVSGVVKLVQQILLTTFIIESAGAVILTLRFIKDMPLAKAIKYGIFHSISAFNNAGFDLFGTVTGKFSSLTAYANDPVVSLTVAFLFIIGGLGFSVIVVLTQTRCKKDLNLHAKSVITTSLGLLAFGFTIISIIEWNNPATMGNLSVGSKLLSAFFSSATPRTAGFNTLDTAGLMIPTQFLLILLMFIGASPGSTGGGIKTTTFAAVFYSARATLLGKEEPTAFERRVPRETLDKALAVTFVAFIWVTFVTLILTVSEHADFLTTLFETTSAFGTVGLSLGLTTELSILGKIMITLTMFLGRLGPLTLVFAIAQRRRKCKIRYPEEQLMIG</sequence>
<keyword evidence="4" id="KW-0633">Potassium transport</keyword>